<dbReference type="Proteomes" id="UP001602119">
    <property type="component" value="Unassembled WGS sequence"/>
</dbReference>
<evidence type="ECO:0000313" key="2">
    <source>
        <dbReference type="Proteomes" id="UP001602119"/>
    </source>
</evidence>
<keyword evidence="2" id="KW-1185">Reference proteome</keyword>
<comment type="caution">
    <text evidence="1">The sequence shown here is derived from an EMBL/GenBank/DDBJ whole genome shotgun (WGS) entry which is preliminary data.</text>
</comment>
<name>A0ABW6VJQ9_MICFU</name>
<accession>A0ABW6VJQ9</accession>
<dbReference type="EMBL" id="JBIAXI010000056">
    <property type="protein sequence ID" value="MFF4779592.1"/>
    <property type="molecule type" value="Genomic_DNA"/>
</dbReference>
<protein>
    <recommendedName>
        <fullName evidence="3">DUF742 domain-containing protein</fullName>
    </recommendedName>
</protein>
<reference evidence="1 2" key="1">
    <citation type="submission" date="2024-10" db="EMBL/GenBank/DDBJ databases">
        <title>The Natural Products Discovery Center: Release of the First 8490 Sequenced Strains for Exploring Actinobacteria Biosynthetic Diversity.</title>
        <authorList>
            <person name="Kalkreuter E."/>
            <person name="Kautsar S.A."/>
            <person name="Yang D."/>
            <person name="Bader C.D."/>
            <person name="Teijaro C.N."/>
            <person name="Fluegel L."/>
            <person name="Davis C.M."/>
            <person name="Simpson J.R."/>
            <person name="Lauterbach L."/>
            <person name="Steele A.D."/>
            <person name="Gui C."/>
            <person name="Meng S."/>
            <person name="Li G."/>
            <person name="Viehrig K."/>
            <person name="Ye F."/>
            <person name="Su P."/>
            <person name="Kiefer A.F."/>
            <person name="Nichols A."/>
            <person name="Cepeda A.J."/>
            <person name="Yan W."/>
            <person name="Fan B."/>
            <person name="Jiang Y."/>
            <person name="Adhikari A."/>
            <person name="Zheng C.-J."/>
            <person name="Schuster L."/>
            <person name="Cowan T.M."/>
            <person name="Smanski M.J."/>
            <person name="Chevrette M.G."/>
            <person name="De Carvalho L.P.S."/>
            <person name="Shen B."/>
        </authorList>
    </citation>
    <scope>NUCLEOTIDE SEQUENCE [LARGE SCALE GENOMIC DNA]</scope>
    <source>
        <strain evidence="1 2">NPDC001281</strain>
    </source>
</reference>
<evidence type="ECO:0000313" key="1">
    <source>
        <dbReference type="EMBL" id="MFF4779592.1"/>
    </source>
</evidence>
<organism evidence="1 2">
    <name type="scientific">Microtetraspora fusca</name>
    <dbReference type="NCBI Taxonomy" id="1997"/>
    <lineage>
        <taxon>Bacteria</taxon>
        <taxon>Bacillati</taxon>
        <taxon>Actinomycetota</taxon>
        <taxon>Actinomycetes</taxon>
        <taxon>Streptosporangiales</taxon>
        <taxon>Streptosporangiaceae</taxon>
        <taxon>Microtetraspora</taxon>
    </lineage>
</organism>
<evidence type="ECO:0008006" key="3">
    <source>
        <dbReference type="Google" id="ProtNLM"/>
    </source>
</evidence>
<dbReference type="RefSeq" id="WP_387348377.1">
    <property type="nucleotide sequence ID" value="NZ_JBIAXI010000056.1"/>
</dbReference>
<gene>
    <name evidence="1" type="ORF">ACFY05_42940</name>
</gene>
<sequence>MTIENPAARPNRRWDRHPDAQTEASLLVKKLEPLPRQVLGYLATDPSAVVPLDILAAQFGVTAAQVAAAVGRANAFAEAFGFLPLVMIRHTGCQIDSGTAEVVLEALAKTGHP</sequence>
<proteinExistence type="predicted"/>